<evidence type="ECO:0000313" key="2">
    <source>
        <dbReference type="EMBL" id="KAF2763766.1"/>
    </source>
</evidence>
<reference evidence="2" key="1">
    <citation type="journal article" date="2020" name="Stud. Mycol.">
        <title>101 Dothideomycetes genomes: a test case for predicting lifestyles and emergence of pathogens.</title>
        <authorList>
            <person name="Haridas S."/>
            <person name="Albert R."/>
            <person name="Binder M."/>
            <person name="Bloem J."/>
            <person name="Labutti K."/>
            <person name="Salamov A."/>
            <person name="Andreopoulos B."/>
            <person name="Baker S."/>
            <person name="Barry K."/>
            <person name="Bills G."/>
            <person name="Bluhm B."/>
            <person name="Cannon C."/>
            <person name="Castanera R."/>
            <person name="Culley D."/>
            <person name="Daum C."/>
            <person name="Ezra D."/>
            <person name="Gonzalez J."/>
            <person name="Henrissat B."/>
            <person name="Kuo A."/>
            <person name="Liang C."/>
            <person name="Lipzen A."/>
            <person name="Lutzoni F."/>
            <person name="Magnuson J."/>
            <person name="Mondo S."/>
            <person name="Nolan M."/>
            <person name="Ohm R."/>
            <person name="Pangilinan J."/>
            <person name="Park H.-J."/>
            <person name="Ramirez L."/>
            <person name="Alfaro M."/>
            <person name="Sun H."/>
            <person name="Tritt A."/>
            <person name="Yoshinaga Y."/>
            <person name="Zwiers L.-H."/>
            <person name="Turgeon B."/>
            <person name="Goodwin S."/>
            <person name="Spatafora J."/>
            <person name="Crous P."/>
            <person name="Grigoriev I."/>
        </authorList>
    </citation>
    <scope>NUCLEOTIDE SEQUENCE</scope>
    <source>
        <strain evidence="2">CBS 116005</strain>
    </source>
</reference>
<organism evidence="2 3">
    <name type="scientific">Teratosphaeria nubilosa</name>
    <dbReference type="NCBI Taxonomy" id="161662"/>
    <lineage>
        <taxon>Eukaryota</taxon>
        <taxon>Fungi</taxon>
        <taxon>Dikarya</taxon>
        <taxon>Ascomycota</taxon>
        <taxon>Pezizomycotina</taxon>
        <taxon>Dothideomycetes</taxon>
        <taxon>Dothideomycetidae</taxon>
        <taxon>Mycosphaerellales</taxon>
        <taxon>Teratosphaeriaceae</taxon>
        <taxon>Teratosphaeria</taxon>
    </lineage>
</organism>
<gene>
    <name evidence="2" type="ORF">EJ03DRAFT_54095</name>
</gene>
<evidence type="ECO:0000256" key="1">
    <source>
        <dbReference type="SAM" id="Phobius"/>
    </source>
</evidence>
<evidence type="ECO:0000313" key="3">
    <source>
        <dbReference type="Proteomes" id="UP000799436"/>
    </source>
</evidence>
<keyword evidence="1" id="KW-0472">Membrane</keyword>
<accession>A0A6G1KT14</accession>
<feature type="transmembrane region" description="Helical" evidence="1">
    <location>
        <begin position="12"/>
        <end position="36"/>
    </location>
</feature>
<protein>
    <submittedName>
        <fullName evidence="2">Uncharacterized protein</fullName>
    </submittedName>
</protein>
<name>A0A6G1KT14_9PEZI</name>
<sequence>MIRTMPQATTNTTLYTILCLSFLLPTFVLIAVIALISRSKQDWNMYKRLAGLEFPHNLRYRTEGKPTLDSRVRKYNADWLERCRNAGSEPVGRLEAGAFGIYVETEHVCTFEIHKDREYCIRITGR</sequence>
<keyword evidence="1" id="KW-0812">Transmembrane</keyword>
<dbReference type="EMBL" id="ML995966">
    <property type="protein sequence ID" value="KAF2763766.1"/>
    <property type="molecule type" value="Genomic_DNA"/>
</dbReference>
<proteinExistence type="predicted"/>
<keyword evidence="3" id="KW-1185">Reference proteome</keyword>
<dbReference type="AlphaFoldDB" id="A0A6G1KT14"/>
<dbReference type="Proteomes" id="UP000799436">
    <property type="component" value="Unassembled WGS sequence"/>
</dbReference>
<keyword evidence="1" id="KW-1133">Transmembrane helix</keyword>